<evidence type="ECO:0000313" key="1">
    <source>
        <dbReference type="EMBL" id="MDH6282820.1"/>
    </source>
</evidence>
<reference evidence="1 2" key="1">
    <citation type="submission" date="2023-04" db="EMBL/GenBank/DDBJ databases">
        <title>Forest soil microbial communities from Buena Vista Peninsula, Colon Province, Panama.</title>
        <authorList>
            <person name="Bouskill N."/>
        </authorList>
    </citation>
    <scope>NUCLEOTIDE SEQUENCE [LARGE SCALE GENOMIC DNA]</scope>
    <source>
        <strain evidence="1 2">CFH S0262</strain>
    </source>
</reference>
<keyword evidence="2" id="KW-1185">Reference proteome</keyword>
<organism evidence="1 2">
    <name type="scientific">Prescottella agglutinans</name>
    <dbReference type="NCBI Taxonomy" id="1644129"/>
    <lineage>
        <taxon>Bacteria</taxon>
        <taxon>Bacillati</taxon>
        <taxon>Actinomycetota</taxon>
        <taxon>Actinomycetes</taxon>
        <taxon>Mycobacteriales</taxon>
        <taxon>Nocardiaceae</taxon>
        <taxon>Prescottella</taxon>
    </lineage>
</organism>
<evidence type="ECO:0000313" key="2">
    <source>
        <dbReference type="Proteomes" id="UP001160334"/>
    </source>
</evidence>
<proteinExistence type="predicted"/>
<gene>
    <name evidence="1" type="ORF">M2280_004057</name>
</gene>
<name>A0ABT6MF11_9NOCA</name>
<sequence>MTDQPRPKQSETDQILSTLLRPCHVFLTPANEPPPQQ</sequence>
<dbReference type="Proteomes" id="UP001160334">
    <property type="component" value="Unassembled WGS sequence"/>
</dbReference>
<dbReference type="EMBL" id="JARXVC010000011">
    <property type="protein sequence ID" value="MDH6282820.1"/>
    <property type="molecule type" value="Genomic_DNA"/>
</dbReference>
<comment type="caution">
    <text evidence="1">The sequence shown here is derived from an EMBL/GenBank/DDBJ whole genome shotgun (WGS) entry which is preliminary data.</text>
</comment>
<accession>A0ABT6MF11</accession>
<protein>
    <submittedName>
        <fullName evidence="1">Uncharacterized protein</fullName>
    </submittedName>
</protein>